<keyword evidence="1" id="KW-0175">Coiled coil</keyword>
<feature type="coiled-coil region" evidence="1">
    <location>
        <begin position="161"/>
        <end position="223"/>
    </location>
</feature>
<name>A0ABY4CVB8_9BACT</name>
<organism evidence="2 3">
    <name type="scientific">Hymenobacter tibetensis</name>
    <dbReference type="NCBI Taxonomy" id="497967"/>
    <lineage>
        <taxon>Bacteria</taxon>
        <taxon>Pseudomonadati</taxon>
        <taxon>Bacteroidota</taxon>
        <taxon>Cytophagia</taxon>
        <taxon>Cytophagales</taxon>
        <taxon>Hymenobacteraceae</taxon>
        <taxon>Hymenobacter</taxon>
    </lineage>
</organism>
<protein>
    <recommendedName>
        <fullName evidence="4">DNA repair ATPase</fullName>
    </recommendedName>
</protein>
<dbReference type="EMBL" id="CP094669">
    <property type="protein sequence ID" value="UOG73982.1"/>
    <property type="molecule type" value="Genomic_DNA"/>
</dbReference>
<keyword evidence="3" id="KW-1185">Reference proteome</keyword>
<evidence type="ECO:0000256" key="1">
    <source>
        <dbReference type="SAM" id="Coils"/>
    </source>
</evidence>
<evidence type="ECO:0008006" key="4">
    <source>
        <dbReference type="Google" id="ProtNLM"/>
    </source>
</evidence>
<evidence type="ECO:0000313" key="3">
    <source>
        <dbReference type="Proteomes" id="UP000831113"/>
    </source>
</evidence>
<evidence type="ECO:0000313" key="2">
    <source>
        <dbReference type="EMBL" id="UOG73982.1"/>
    </source>
</evidence>
<sequence length="256" mass="28923">MNRNLKIGHNRDQRTTNNLINMKKGVLLSLLIFVLTATGYAQKSPVDETDMAIKGIPRKGQRVTIQLDSKRVDESWKKQLDAQFGNKVKADKGVYQLDGVVIEDISKTPVRVISKVDATPTGTSVWWSVDLGNAYLSKDATPVQWKASEKYLKDFARMLYREDLAVQVAEAEKSLVSSQNNHMAVIQKSDAIKKDIEKNKLKKVEIQQQLAQNAAELLQYNNQVDLNLKEQEAARADIVNMRVALEAVKERMNKIE</sequence>
<accession>A0ABY4CVB8</accession>
<proteinExistence type="predicted"/>
<reference evidence="2 3" key="1">
    <citation type="submission" date="2022-03" db="EMBL/GenBank/DDBJ databases">
        <title>Hymenobactersp. isolated from the air.</title>
        <authorList>
            <person name="Won M."/>
            <person name="Kwon S.-W."/>
        </authorList>
    </citation>
    <scope>NUCLEOTIDE SEQUENCE [LARGE SCALE GENOMIC DNA]</scope>
    <source>
        <strain evidence="2 3">KACC 21982</strain>
    </source>
</reference>
<dbReference type="Proteomes" id="UP000831113">
    <property type="component" value="Chromosome"/>
</dbReference>
<dbReference type="RefSeq" id="WP_243797106.1">
    <property type="nucleotide sequence ID" value="NZ_CP094669.1"/>
</dbReference>
<gene>
    <name evidence="2" type="ORF">MTX78_17890</name>
</gene>